<keyword evidence="6" id="KW-0175">Coiled coil</keyword>
<dbReference type="SUPFAM" id="SSF81324">
    <property type="entry name" value="Voltage-gated potassium channels"/>
    <property type="match status" value="2"/>
</dbReference>
<feature type="region of interest" description="Disordered" evidence="7">
    <location>
        <begin position="1"/>
        <end position="26"/>
    </location>
</feature>
<evidence type="ECO:0000259" key="9">
    <source>
        <dbReference type="Pfam" id="PF00520"/>
    </source>
</evidence>
<feature type="transmembrane region" description="Helical" evidence="8">
    <location>
        <begin position="325"/>
        <end position="353"/>
    </location>
</feature>
<keyword evidence="5 8" id="KW-0472">Membrane</keyword>
<dbReference type="InterPro" id="IPR018247">
    <property type="entry name" value="EF_Hand_1_Ca_BS"/>
</dbReference>
<comment type="subcellular location">
    <subcellularLocation>
        <location evidence="1">Membrane</location>
        <topology evidence="1">Multi-pass membrane protein</topology>
    </subcellularLocation>
</comment>
<evidence type="ECO:0000256" key="1">
    <source>
        <dbReference type="ARBA" id="ARBA00004141"/>
    </source>
</evidence>
<evidence type="ECO:0000313" key="11">
    <source>
        <dbReference type="RefSeq" id="XP_022243091.1"/>
    </source>
</evidence>
<dbReference type="Pfam" id="PF00520">
    <property type="entry name" value="Ion_trans"/>
    <property type="match status" value="2"/>
</dbReference>
<feature type="transmembrane region" description="Helical" evidence="8">
    <location>
        <begin position="175"/>
        <end position="192"/>
    </location>
</feature>
<keyword evidence="4 8" id="KW-1133">Transmembrane helix</keyword>
<keyword evidence="10" id="KW-1185">Reference proteome</keyword>
<dbReference type="Gene3D" id="1.20.120.350">
    <property type="entry name" value="Voltage-gated potassium channels. Chain C"/>
    <property type="match status" value="1"/>
</dbReference>
<dbReference type="InterPro" id="IPR005821">
    <property type="entry name" value="Ion_trans_dom"/>
</dbReference>
<feature type="transmembrane region" description="Helical" evidence="8">
    <location>
        <begin position="136"/>
        <end position="155"/>
    </location>
</feature>
<sequence length="849" mass="98554">MAECDVRSDEDLSANLTNSSKLPKNVFNNEEVQTEGFHRQESDLGIPQPRTFSDSIASLLEIPNRLSNCLNDGMSSDYTELQTPIEESDPGDLVKAWDMNYHEAAIYLEEGENNDKFDYHPRSKDALPAYLLVHNIWFYSLDLIAAVMLMGLALVEKPAVPGFHLDPGIHASLELLGLFVVGIELVMKLRWMGINPFFKHKRSLIKLVALVLMVIESVVVIARQTNHFRISRALRPVYLIDNYHCGGIRRVTRQILQSLPPILEMLGLLLFFMLIFSVLGFYLFTSNPKDPYFSTLQGSFVSLFVLLTTANYPDVMMPAYAASRWSAIFFIVFLIIHLYFIMNMMLAVVYETFTRIEKDKFRKLLLHRRKACQHAFRLLVNRAHPTQISFRHFQGLMHHFKPKVCKRDVYLMFKTLDTSRTRYLTLDEFYHIYEVGALSWKAQKAEDLWFSEFHSPFLEICSSIQKLVISRWFNYFIVLVIIANGIWQVVEASEISGVGEGKLDTYVVTHHIKSYGIAGTWVSVGFIVAYSVEALLKIVGLGLFGYFQSGWNIYDFTVTVLGLAGVIAEHFNVPFSFVIILRPLRLLRLFKMNRRYRDVLGTVFIVLPRFGSVALVLLIVYYFFAIIGMELFSDFNMINCCKNTTVEQFYHFDNSSLAEGYYYLNNFENIINSCITLFELMVVNNWFIIMDGYAAVATEWSRIFFMLFYVVTMVVINIIIAFILEAFLFRIQYKRKMGDMDKDSLVRVDVALTRQELDFCYTHSNLSISQLLHYTHNLTEQYILYRGTRTRTKFSFSLKMYAEEVKCWLQQAEEKERQQREELLAKVQELSISQQPTIQQERTRRTFSV</sequence>
<feature type="domain" description="Ion transport" evidence="9">
    <location>
        <begin position="470"/>
        <end position="727"/>
    </location>
</feature>
<feature type="transmembrane region" description="Helical" evidence="8">
    <location>
        <begin position="535"/>
        <end position="554"/>
    </location>
</feature>
<feature type="compositionally biased region" description="Polar residues" evidence="7">
    <location>
        <begin position="14"/>
        <end position="26"/>
    </location>
</feature>
<feature type="transmembrane region" description="Helical" evidence="8">
    <location>
        <begin position="560"/>
        <end position="581"/>
    </location>
</feature>
<feature type="coiled-coil region" evidence="6">
    <location>
        <begin position="798"/>
        <end position="833"/>
    </location>
</feature>
<keyword evidence="2 8" id="KW-0812">Transmembrane</keyword>
<name>A0ABM1SHI6_LIMPO</name>
<feature type="transmembrane region" description="Helical" evidence="8">
    <location>
        <begin position="472"/>
        <end position="490"/>
    </location>
</feature>
<dbReference type="SUPFAM" id="SSF47473">
    <property type="entry name" value="EF-hand"/>
    <property type="match status" value="1"/>
</dbReference>
<dbReference type="Gene3D" id="1.10.287.70">
    <property type="match status" value="2"/>
</dbReference>
<dbReference type="RefSeq" id="XP_022243091.1">
    <property type="nucleotide sequence ID" value="XM_022387383.1"/>
</dbReference>
<evidence type="ECO:0000256" key="7">
    <source>
        <dbReference type="SAM" id="MobiDB-lite"/>
    </source>
</evidence>
<evidence type="ECO:0000313" key="10">
    <source>
        <dbReference type="Proteomes" id="UP000694941"/>
    </source>
</evidence>
<feature type="transmembrane region" description="Helical" evidence="8">
    <location>
        <begin position="602"/>
        <end position="627"/>
    </location>
</feature>
<evidence type="ECO:0000256" key="6">
    <source>
        <dbReference type="SAM" id="Coils"/>
    </source>
</evidence>
<protein>
    <submittedName>
        <fullName evidence="11">Two pore calcium channel protein 1-like isoform X2</fullName>
    </submittedName>
</protein>
<dbReference type="PROSITE" id="PS00018">
    <property type="entry name" value="EF_HAND_1"/>
    <property type="match status" value="1"/>
</dbReference>
<feature type="transmembrane region" description="Helical" evidence="8">
    <location>
        <begin position="204"/>
        <end position="222"/>
    </location>
</feature>
<evidence type="ECO:0000256" key="8">
    <source>
        <dbReference type="SAM" id="Phobius"/>
    </source>
</evidence>
<evidence type="ECO:0000256" key="4">
    <source>
        <dbReference type="ARBA" id="ARBA00022989"/>
    </source>
</evidence>
<reference evidence="11" key="1">
    <citation type="submission" date="2025-08" db="UniProtKB">
        <authorList>
            <consortium name="RefSeq"/>
        </authorList>
    </citation>
    <scope>IDENTIFICATION</scope>
    <source>
        <tissue evidence="11">Muscle</tissue>
    </source>
</reference>
<evidence type="ECO:0000256" key="5">
    <source>
        <dbReference type="ARBA" id="ARBA00023136"/>
    </source>
</evidence>
<dbReference type="PANTHER" id="PTHR46474:SF1">
    <property type="entry name" value="TWO PORE CHANNEL PROTEIN 1"/>
    <property type="match status" value="1"/>
</dbReference>
<proteinExistence type="predicted"/>
<gene>
    <name evidence="11" type="primary">LOC106460613</name>
</gene>
<evidence type="ECO:0000256" key="3">
    <source>
        <dbReference type="ARBA" id="ARBA00022837"/>
    </source>
</evidence>
<evidence type="ECO:0000256" key="2">
    <source>
        <dbReference type="ARBA" id="ARBA00022692"/>
    </source>
</evidence>
<accession>A0ABM1SHI6</accession>
<dbReference type="InterPro" id="IPR028801">
    <property type="entry name" value="TPC1_animal"/>
</dbReference>
<dbReference type="PANTHER" id="PTHR46474">
    <property type="entry name" value="TWO PORE CALCIUM CHANNEL PROTEIN 1"/>
    <property type="match status" value="1"/>
</dbReference>
<dbReference type="InterPro" id="IPR027359">
    <property type="entry name" value="Volt_channel_dom_sf"/>
</dbReference>
<dbReference type="InterPro" id="IPR011992">
    <property type="entry name" value="EF-hand-dom_pair"/>
</dbReference>
<dbReference type="Proteomes" id="UP000694941">
    <property type="component" value="Unplaced"/>
</dbReference>
<feature type="transmembrane region" description="Helical" evidence="8">
    <location>
        <begin position="292"/>
        <end position="313"/>
    </location>
</feature>
<keyword evidence="3" id="KW-0106">Calcium</keyword>
<feature type="compositionally biased region" description="Basic and acidic residues" evidence="7">
    <location>
        <begin position="1"/>
        <end position="10"/>
    </location>
</feature>
<organism evidence="10 11">
    <name type="scientific">Limulus polyphemus</name>
    <name type="common">Atlantic horseshoe crab</name>
    <dbReference type="NCBI Taxonomy" id="6850"/>
    <lineage>
        <taxon>Eukaryota</taxon>
        <taxon>Metazoa</taxon>
        <taxon>Ecdysozoa</taxon>
        <taxon>Arthropoda</taxon>
        <taxon>Chelicerata</taxon>
        <taxon>Merostomata</taxon>
        <taxon>Xiphosura</taxon>
        <taxon>Limulidae</taxon>
        <taxon>Limulus</taxon>
    </lineage>
</organism>
<feature type="domain" description="Ion transport" evidence="9">
    <location>
        <begin position="169"/>
        <end position="359"/>
    </location>
</feature>
<feature type="transmembrane region" description="Helical" evidence="8">
    <location>
        <begin position="703"/>
        <end position="728"/>
    </location>
</feature>
<dbReference type="GeneID" id="106460613"/>
<feature type="transmembrane region" description="Helical" evidence="8">
    <location>
        <begin position="265"/>
        <end position="285"/>
    </location>
</feature>